<keyword evidence="20" id="KW-0472">Membrane</keyword>
<feature type="transmembrane region" description="Helical" evidence="20">
    <location>
        <begin position="309"/>
        <end position="327"/>
    </location>
</feature>
<comment type="catalytic activity">
    <reaction evidence="7">
        <text>L-alpha-aminoacyl-L-lysine(out) = L-alpha-aminoacyl-L-lysine(in)</text>
        <dbReference type="Rhea" id="RHEA:79383"/>
        <dbReference type="ChEBI" id="CHEBI:229966"/>
    </reaction>
</comment>
<comment type="subunit">
    <text evidence="18">Homodimer. Interacts with lysosomal protein GLMP (via lumenal domain); the interaction starts while both proteins are still in the endoplasmic reticulum and is required for stabilization of MFSD1 in lysosomes but has no direct effect on its targeting to lysosomes or transporter activity.</text>
</comment>
<evidence type="ECO:0000256" key="5">
    <source>
        <dbReference type="ARBA" id="ARBA00044884"/>
    </source>
</evidence>
<feature type="transmembrane region" description="Helical" evidence="20">
    <location>
        <begin position="176"/>
        <end position="199"/>
    </location>
</feature>
<keyword evidence="20" id="KW-1133">Transmembrane helix</keyword>
<dbReference type="InterPro" id="IPR052187">
    <property type="entry name" value="MFSD1"/>
</dbReference>
<evidence type="ECO:0000256" key="12">
    <source>
        <dbReference type="ARBA" id="ARBA00044912"/>
    </source>
</evidence>
<organism evidence="21 22">
    <name type="scientific">Thanatephorus cucumeris (strain AG1-IB / isolate 7/3/14)</name>
    <name type="common">Lettuce bottom rot fungus</name>
    <name type="synonym">Rhizoctonia solani</name>
    <dbReference type="NCBI Taxonomy" id="1108050"/>
    <lineage>
        <taxon>Eukaryota</taxon>
        <taxon>Fungi</taxon>
        <taxon>Dikarya</taxon>
        <taxon>Basidiomycota</taxon>
        <taxon>Agaricomycotina</taxon>
        <taxon>Agaricomycetes</taxon>
        <taxon>Cantharellales</taxon>
        <taxon>Ceratobasidiaceae</taxon>
        <taxon>Rhizoctonia</taxon>
        <taxon>Rhizoctonia solani AG-1</taxon>
    </lineage>
</organism>
<keyword evidence="20" id="KW-0812">Transmembrane</keyword>
<evidence type="ECO:0000256" key="14">
    <source>
        <dbReference type="ARBA" id="ARBA00044924"/>
    </source>
</evidence>
<feature type="transmembrane region" description="Helical" evidence="20">
    <location>
        <begin position="334"/>
        <end position="353"/>
    </location>
</feature>
<proteinExistence type="predicted"/>
<evidence type="ECO:0000256" key="18">
    <source>
        <dbReference type="ARBA" id="ARBA00046376"/>
    </source>
</evidence>
<evidence type="ECO:0000256" key="2">
    <source>
        <dbReference type="ARBA" id="ARBA00044876"/>
    </source>
</evidence>
<evidence type="ECO:0000256" key="11">
    <source>
        <dbReference type="ARBA" id="ARBA00044903"/>
    </source>
</evidence>
<dbReference type="Pfam" id="PF07690">
    <property type="entry name" value="MFS_1"/>
    <property type="match status" value="1"/>
</dbReference>
<evidence type="ECO:0000256" key="7">
    <source>
        <dbReference type="ARBA" id="ARBA00044893"/>
    </source>
</evidence>
<feature type="transmembrane region" description="Helical" evidence="20">
    <location>
        <begin position="91"/>
        <end position="111"/>
    </location>
</feature>
<evidence type="ECO:0000256" key="4">
    <source>
        <dbReference type="ARBA" id="ARBA00044881"/>
    </source>
</evidence>
<comment type="catalytic activity">
    <reaction evidence="14">
        <text>L-lysyl-glycine(out) = L-lysyl-glycine(in)</text>
        <dbReference type="Rhea" id="RHEA:79407"/>
        <dbReference type="ChEBI" id="CHEBI:191202"/>
    </reaction>
</comment>
<evidence type="ECO:0000313" key="22">
    <source>
        <dbReference type="Proteomes" id="UP000059188"/>
    </source>
</evidence>
<evidence type="ECO:0000256" key="15">
    <source>
        <dbReference type="ARBA" id="ARBA00044985"/>
    </source>
</evidence>
<dbReference type="OrthoDB" id="424834at2759"/>
<feature type="transmembrane region" description="Helical" evidence="20">
    <location>
        <begin position="211"/>
        <end position="233"/>
    </location>
</feature>
<gene>
    <name evidence="21" type="ORF">RSOLAG1IB_02579</name>
</gene>
<evidence type="ECO:0000256" key="19">
    <source>
        <dbReference type="SAM" id="MobiDB-lite"/>
    </source>
</evidence>
<keyword evidence="22" id="KW-1185">Reference proteome</keyword>
<comment type="catalytic activity">
    <reaction evidence="13">
        <text>L-alanyl-L-lysine(out) = L-alanyl-L-lysine(in)</text>
        <dbReference type="Rhea" id="RHEA:79415"/>
        <dbReference type="ChEBI" id="CHEBI:192470"/>
    </reaction>
</comment>
<feature type="transmembrane region" description="Helical" evidence="20">
    <location>
        <begin position="268"/>
        <end position="289"/>
    </location>
</feature>
<feature type="transmembrane region" description="Helical" evidence="20">
    <location>
        <begin position="484"/>
        <end position="505"/>
    </location>
</feature>
<evidence type="ECO:0000256" key="8">
    <source>
        <dbReference type="ARBA" id="ARBA00044898"/>
    </source>
</evidence>
<comment type="catalytic activity">
    <reaction evidence="9">
        <text>L-arginyl-L-alpha-amino acid(out) = L-arginyl-L-alpha-amino acid(in)</text>
        <dbReference type="Rhea" id="RHEA:79371"/>
        <dbReference type="ChEBI" id="CHEBI:84315"/>
    </reaction>
</comment>
<evidence type="ECO:0000256" key="9">
    <source>
        <dbReference type="ARBA" id="ARBA00044899"/>
    </source>
</evidence>
<comment type="catalytic activity">
    <reaction evidence="3">
        <text>L-histidyl-glycine(out) = L-histidyl-glycine(in)</text>
        <dbReference type="Rhea" id="RHEA:79395"/>
        <dbReference type="ChEBI" id="CHEBI:229957"/>
    </reaction>
</comment>
<evidence type="ECO:0000256" key="3">
    <source>
        <dbReference type="ARBA" id="ARBA00044878"/>
    </source>
</evidence>
<dbReference type="InterPro" id="IPR011701">
    <property type="entry name" value="MFS"/>
</dbReference>
<feature type="transmembrane region" description="Helical" evidence="20">
    <location>
        <begin position="359"/>
        <end position="384"/>
    </location>
</feature>
<feature type="transmembrane region" description="Helical" evidence="20">
    <location>
        <begin position="51"/>
        <end position="71"/>
    </location>
</feature>
<feature type="transmembrane region" description="Helical" evidence="20">
    <location>
        <begin position="142"/>
        <end position="164"/>
    </location>
</feature>
<feature type="transmembrane region" description="Helical" evidence="20">
    <location>
        <begin position="396"/>
        <end position="415"/>
    </location>
</feature>
<dbReference type="Proteomes" id="UP000059188">
    <property type="component" value="Unassembled WGS sequence"/>
</dbReference>
<evidence type="ECO:0000256" key="16">
    <source>
        <dbReference type="ARBA" id="ARBA00045018"/>
    </source>
</evidence>
<dbReference type="GO" id="GO:0016020">
    <property type="term" value="C:membrane"/>
    <property type="evidence" value="ECO:0007669"/>
    <property type="project" value="UniProtKB-SubCell"/>
</dbReference>
<dbReference type="GO" id="GO:0022857">
    <property type="term" value="F:transmembrane transporter activity"/>
    <property type="evidence" value="ECO:0007669"/>
    <property type="project" value="InterPro"/>
</dbReference>
<feature type="region of interest" description="Disordered" evidence="19">
    <location>
        <begin position="1"/>
        <end position="41"/>
    </location>
</feature>
<dbReference type="SUPFAM" id="SSF103473">
    <property type="entry name" value="MFS general substrate transporter"/>
    <property type="match status" value="1"/>
</dbReference>
<dbReference type="Gene3D" id="1.20.1250.20">
    <property type="entry name" value="MFS general substrate transporter like domains"/>
    <property type="match status" value="2"/>
</dbReference>
<comment type="catalytic activity">
    <reaction evidence="5">
        <text>L-alpha-aminoacyl-L-histidine(out) = L-alpha-aminoacyl-L-histidine(in)</text>
        <dbReference type="Rhea" id="RHEA:79375"/>
        <dbReference type="ChEBI" id="CHEBI:229967"/>
    </reaction>
</comment>
<comment type="catalytic activity">
    <reaction evidence="2">
        <text>L-lysyl-L-alanine(out) = L-lysyl-L-alanine(in)</text>
        <dbReference type="Rhea" id="RHEA:79399"/>
        <dbReference type="ChEBI" id="CHEBI:229954"/>
    </reaction>
</comment>
<comment type="catalytic activity">
    <reaction evidence="8">
        <text>L-aspartyl-L-lysine(out) = L-aspartyl-L-lysine(in)</text>
        <dbReference type="Rhea" id="RHEA:79411"/>
        <dbReference type="ChEBI" id="CHEBI:229953"/>
    </reaction>
</comment>
<evidence type="ECO:0000256" key="1">
    <source>
        <dbReference type="ARBA" id="ARBA00004141"/>
    </source>
</evidence>
<feature type="transmembrane region" description="Helical" evidence="20">
    <location>
        <begin position="427"/>
        <end position="448"/>
    </location>
</feature>
<name>A0A0B7FJI4_THACB</name>
<comment type="catalytic activity">
    <reaction evidence="10">
        <text>L-lysyl-L-lysine(out) = L-lysyl-L-lysine(in)</text>
        <dbReference type="Rhea" id="RHEA:79403"/>
        <dbReference type="ChEBI" id="CHEBI:229956"/>
    </reaction>
</comment>
<comment type="catalytic activity">
    <reaction evidence="4">
        <text>L-alpha-aminoacyl-L-arginine(out) = L-alpha-aminoacyl-L-arginine(in)</text>
        <dbReference type="Rhea" id="RHEA:79367"/>
        <dbReference type="ChEBI" id="CHEBI:229968"/>
    </reaction>
</comment>
<dbReference type="STRING" id="1108050.A0A0B7FJI4"/>
<evidence type="ECO:0000256" key="10">
    <source>
        <dbReference type="ARBA" id="ARBA00044900"/>
    </source>
</evidence>
<evidence type="ECO:0000256" key="17">
    <source>
        <dbReference type="ARBA" id="ARBA00045709"/>
    </source>
</evidence>
<dbReference type="InterPro" id="IPR036259">
    <property type="entry name" value="MFS_trans_sf"/>
</dbReference>
<reference evidence="21 22" key="1">
    <citation type="submission" date="2014-11" db="EMBL/GenBank/DDBJ databases">
        <authorList>
            <person name="Wibberg Daniel"/>
        </authorList>
    </citation>
    <scope>NUCLEOTIDE SEQUENCE [LARGE SCALE GENOMIC DNA]</scope>
    <source>
        <strain evidence="21">Rhizoctonia solani AG1-IB 7/3/14</strain>
    </source>
</reference>
<evidence type="ECO:0000256" key="13">
    <source>
        <dbReference type="ARBA" id="ARBA00044919"/>
    </source>
</evidence>
<dbReference type="EMBL" id="LN679102">
    <property type="protein sequence ID" value="CEL57835.1"/>
    <property type="molecule type" value="Genomic_DNA"/>
</dbReference>
<comment type="catalytic activity">
    <reaction evidence="6">
        <text>L-lysyl-L-alpha-amino acid(out) = L-lysyl-L-alpha-amino acid(in)</text>
        <dbReference type="Rhea" id="RHEA:79387"/>
        <dbReference type="ChEBI" id="CHEBI:229965"/>
    </reaction>
</comment>
<sequence length="509" mass="55455">MSERADFSDKLPYDGRPAATPDDSDAKSEPSSQETGLEADPTEGAPWRWRIIAMLFALSLAVGSSFSEATLGPLKSTLVKELHITNARYGTISSATSVVNMCLPVIGGYLVDFYPIEYGMLFCAFTVFAGAIVSAVGAQHNAFGPVLGGRLLMGFGSTIIEIIPQKIYCHWFKGRGLAFVLGLDVSWGKVVVLVAKATAVPMSKVGGEWAWALWIPAVACGVNILLTFAYMLWIRTLPQKVRMLSAQERARSQLRRPTLKAAREIPSFFWFMFCTQICQSGVVGGFNGLSADIIRKTRGTTAQVAGYQGSIQQVIPIFLSPFLGAFFDRYGRRMLFISITSCIWIVVFAVLGFSRVNALFPMVFSSVALAFNAMPFVCSVPILVASQDQIGTGYGLYKAFNNAGSVIVDVAAGAIQDTTPGGGYNGVIAFFIALKGMEILWGSIYGVLDRRLLRGVLSMSEKERLETEKKVDLNREPGRRPIKAWTYGGWTFLGACITIALVLFVKYSI</sequence>
<evidence type="ECO:0000313" key="21">
    <source>
        <dbReference type="EMBL" id="CEL57835.1"/>
    </source>
</evidence>
<comment type="catalytic activity">
    <reaction evidence="11">
        <text>L-arginyl-glycine(out) = L-arginyl-glycine(in)</text>
        <dbReference type="Rhea" id="RHEA:79391"/>
        <dbReference type="ChEBI" id="CHEBI:229955"/>
    </reaction>
</comment>
<dbReference type="PANTHER" id="PTHR23512:SF12">
    <property type="entry name" value="TRANSPORTER, PUTATIVE (AFU_ORTHOLOGUE AFUA_4G00260)-RELATED"/>
    <property type="match status" value="1"/>
</dbReference>
<dbReference type="PANTHER" id="PTHR23512">
    <property type="entry name" value="MAJOR FACILITATOR SUPERFAMILY DOMAIN-CONTAINING PROTEIN 1"/>
    <property type="match status" value="1"/>
</dbReference>
<feature type="compositionally biased region" description="Basic and acidic residues" evidence="19">
    <location>
        <begin position="1"/>
        <end position="13"/>
    </location>
</feature>
<feature type="transmembrane region" description="Helical" evidence="20">
    <location>
        <begin position="118"/>
        <end position="136"/>
    </location>
</feature>
<protein>
    <recommendedName>
        <fullName evidence="15">Lysosomal dipeptide transporter MFSD1</fullName>
    </recommendedName>
    <alternativeName>
        <fullName evidence="16">Major facilitator superfamily domain-containing protein 1</fullName>
    </alternativeName>
</protein>
<evidence type="ECO:0000256" key="6">
    <source>
        <dbReference type="ARBA" id="ARBA00044891"/>
    </source>
</evidence>
<comment type="subcellular location">
    <subcellularLocation>
        <location evidence="1">Membrane</location>
        <topology evidence="1">Multi-pass membrane protein</topology>
    </subcellularLocation>
</comment>
<accession>A0A0B7FJI4</accession>
<comment type="catalytic activity">
    <reaction evidence="12">
        <text>L-histidyl-L-alpha-amino acid(out) = L-histidyl-L-alpha-amino acid(in)</text>
        <dbReference type="Rhea" id="RHEA:79379"/>
        <dbReference type="ChEBI" id="CHEBI:229964"/>
    </reaction>
</comment>
<comment type="function">
    <text evidence="17">Lysosomal dipeptide uniporter that selectively exports lysine, arginine or histidine-containing dipeptides with a net positive charge from the lysosome lumen into the cytosol. Could play a role in a specific type of protein O-glycosylation indirectly regulating macrophages migration and tissue invasion. Also essential for liver homeostasis.</text>
</comment>
<dbReference type="AlphaFoldDB" id="A0A0B7FJI4"/>
<evidence type="ECO:0000256" key="20">
    <source>
        <dbReference type="SAM" id="Phobius"/>
    </source>
</evidence>